<organism evidence="1 2">
    <name type="scientific">Amycolatopsis thailandensis</name>
    <dbReference type="NCBI Taxonomy" id="589330"/>
    <lineage>
        <taxon>Bacteria</taxon>
        <taxon>Bacillati</taxon>
        <taxon>Actinomycetota</taxon>
        <taxon>Actinomycetes</taxon>
        <taxon>Pseudonocardiales</taxon>
        <taxon>Pseudonocardiaceae</taxon>
        <taxon>Amycolatopsis</taxon>
    </lineage>
</organism>
<comment type="caution">
    <text evidence="1">The sequence shown here is derived from an EMBL/GenBank/DDBJ whole genome shotgun (WGS) entry which is preliminary data.</text>
</comment>
<dbReference type="Proteomes" id="UP000215223">
    <property type="component" value="Unassembled WGS sequence"/>
</dbReference>
<reference evidence="1 2" key="1">
    <citation type="submission" date="2017-07" db="EMBL/GenBank/DDBJ databases">
        <title>Amycolatopsis thailandensis Genome sequencing and assembly.</title>
        <authorList>
            <person name="Kaur N."/>
            <person name="Mayilraj S."/>
        </authorList>
    </citation>
    <scope>NUCLEOTIDE SEQUENCE [LARGE SCALE GENOMIC DNA]</scope>
    <source>
        <strain evidence="1 2">JCM 16380</strain>
    </source>
</reference>
<protein>
    <submittedName>
        <fullName evidence="1">Uncharacterized protein</fullName>
    </submittedName>
</protein>
<evidence type="ECO:0000313" key="1">
    <source>
        <dbReference type="EMBL" id="OXM56466.1"/>
    </source>
</evidence>
<dbReference type="EMBL" id="NMQT01000041">
    <property type="protein sequence ID" value="OXM56466.1"/>
    <property type="molecule type" value="Genomic_DNA"/>
</dbReference>
<dbReference type="AlphaFoldDB" id="A0A229SC26"/>
<keyword evidence="2" id="KW-1185">Reference proteome</keyword>
<proteinExistence type="predicted"/>
<sequence length="169" mass="18354">MYAVLILALTGCSSTQPESPGSRYPGTQDGARQLVTDLRTGDPLPLIKTLVPTAEDCRAVFEGELAAKAEAYYGKQFATPETGPIAKPDQTELELWAASSEDLKAKAGNFVHFPGGYAKIAPSLKPGLTFYRWKYVVPGSDLGMAYDGLVYLGSRWVWLPKPWRPAESA</sequence>
<evidence type="ECO:0000313" key="2">
    <source>
        <dbReference type="Proteomes" id="UP000215223"/>
    </source>
</evidence>
<accession>A0A229SC26</accession>
<name>A0A229SC26_9PSEU</name>
<gene>
    <name evidence="1" type="ORF">CFP71_12965</name>
</gene>